<protein>
    <submittedName>
        <fullName evidence="7">O-antigen ligase family protein</fullName>
    </submittedName>
</protein>
<dbReference type="InterPro" id="IPR007016">
    <property type="entry name" value="O-antigen_ligase-rel_domated"/>
</dbReference>
<keyword evidence="4 5" id="KW-0472">Membrane</keyword>
<keyword evidence="2 5" id="KW-0812">Transmembrane</keyword>
<organism evidence="7 8">
    <name type="scientific">Caballeronia novacaledonica</name>
    <dbReference type="NCBI Taxonomy" id="1544861"/>
    <lineage>
        <taxon>Bacteria</taxon>
        <taxon>Pseudomonadati</taxon>
        <taxon>Pseudomonadota</taxon>
        <taxon>Betaproteobacteria</taxon>
        <taxon>Burkholderiales</taxon>
        <taxon>Burkholderiaceae</taxon>
        <taxon>Caballeronia</taxon>
    </lineage>
</organism>
<feature type="transmembrane region" description="Helical" evidence="5">
    <location>
        <begin position="319"/>
        <end position="342"/>
    </location>
</feature>
<comment type="caution">
    <text evidence="7">The sequence shown here is derived from an EMBL/GenBank/DDBJ whole genome shotgun (WGS) entry which is preliminary data.</text>
</comment>
<evidence type="ECO:0000256" key="3">
    <source>
        <dbReference type="ARBA" id="ARBA00022989"/>
    </source>
</evidence>
<dbReference type="GO" id="GO:0016874">
    <property type="term" value="F:ligase activity"/>
    <property type="evidence" value="ECO:0007669"/>
    <property type="project" value="UniProtKB-KW"/>
</dbReference>
<feature type="transmembrane region" description="Helical" evidence="5">
    <location>
        <begin position="165"/>
        <end position="183"/>
    </location>
</feature>
<evidence type="ECO:0000256" key="2">
    <source>
        <dbReference type="ARBA" id="ARBA00022692"/>
    </source>
</evidence>
<evidence type="ECO:0000259" key="6">
    <source>
        <dbReference type="Pfam" id="PF04932"/>
    </source>
</evidence>
<dbReference type="EMBL" id="BPUS01000038">
    <property type="protein sequence ID" value="GJH30494.1"/>
    <property type="molecule type" value="Genomic_DNA"/>
</dbReference>
<dbReference type="PANTHER" id="PTHR37422">
    <property type="entry name" value="TEICHURONIC ACID BIOSYNTHESIS PROTEIN TUAE"/>
    <property type="match status" value="1"/>
</dbReference>
<feature type="transmembrane region" description="Helical" evidence="5">
    <location>
        <begin position="92"/>
        <end position="112"/>
    </location>
</feature>
<comment type="subcellular location">
    <subcellularLocation>
        <location evidence="1">Membrane</location>
        <topology evidence="1">Multi-pass membrane protein</topology>
    </subcellularLocation>
</comment>
<feature type="transmembrane region" description="Helical" evidence="5">
    <location>
        <begin position="276"/>
        <end position="299"/>
    </location>
</feature>
<dbReference type="GO" id="GO:0016020">
    <property type="term" value="C:membrane"/>
    <property type="evidence" value="ECO:0007669"/>
    <property type="project" value="UniProtKB-SubCell"/>
</dbReference>
<feature type="transmembrane region" description="Helical" evidence="5">
    <location>
        <begin position="65"/>
        <end position="86"/>
    </location>
</feature>
<dbReference type="RefSeq" id="WP_238218125.1">
    <property type="nucleotide sequence ID" value="NZ_BPUS01000038.1"/>
</dbReference>
<feature type="transmembrane region" description="Helical" evidence="5">
    <location>
        <begin position="228"/>
        <end position="250"/>
    </location>
</feature>
<feature type="transmembrane region" description="Helical" evidence="5">
    <location>
        <begin position="354"/>
        <end position="371"/>
    </location>
</feature>
<gene>
    <name evidence="7" type="ORF">CBA19CS42_38280</name>
</gene>
<reference evidence="7" key="1">
    <citation type="submission" date="2022-09" db="EMBL/GenBank/DDBJ databases">
        <title>Isolation and characterization of 3-chlorobenzoate degrading bacteria from soils in Shizuoka.</title>
        <authorList>
            <person name="Ifat A."/>
            <person name="Ogawa N."/>
            <person name="Kimbara K."/>
            <person name="Moriuchi R."/>
            <person name="Dohra H."/>
            <person name="Shintani M."/>
        </authorList>
    </citation>
    <scope>NUCLEOTIDE SEQUENCE</scope>
    <source>
        <strain evidence="7">19CS4-2</strain>
    </source>
</reference>
<evidence type="ECO:0000256" key="1">
    <source>
        <dbReference type="ARBA" id="ARBA00004141"/>
    </source>
</evidence>
<accession>A0AA37MVD4</accession>
<evidence type="ECO:0000256" key="4">
    <source>
        <dbReference type="ARBA" id="ARBA00023136"/>
    </source>
</evidence>
<dbReference type="InterPro" id="IPR051533">
    <property type="entry name" value="WaaL-like"/>
</dbReference>
<dbReference type="Pfam" id="PF04932">
    <property type="entry name" value="Wzy_C"/>
    <property type="match status" value="1"/>
</dbReference>
<feature type="transmembrane region" description="Helical" evidence="5">
    <location>
        <begin position="195"/>
        <end position="222"/>
    </location>
</feature>
<name>A0AA37MVD4_9BURK</name>
<dbReference type="Proteomes" id="UP001055111">
    <property type="component" value="Unassembled WGS sequence"/>
</dbReference>
<keyword evidence="3 5" id="KW-1133">Transmembrane helix</keyword>
<evidence type="ECO:0000313" key="7">
    <source>
        <dbReference type="EMBL" id="GJH30494.1"/>
    </source>
</evidence>
<sequence>MKSSRLTAWGLYFLFLVYLPFTGYSYVSIRGGSQIIDKDVRAAVVLLLFAMIAALFVLTRRVDSVPRCVIGLGSFFFYGLAISAMRNPPQEYVSYFLRIASIILIFWIGYSWAKRDRGDWWRSARNIVVGSSLIYVAQSMIDLLAGRALSMNGAIRFPGSLGSPPGYASVCMIFLLANTYFLIRTRSKIHLALSLLLVVCSFLTGTRAIAVAGLLVLSLTVVAYHRSIYVRAILLLLTFCIAPLAIGWVLNNTEIGSRVALSISDQGNDTSTNFRLMILSTYFSHISTSQFVFGLGIGGFPKWFEAQTSIQDVGPHFEFLWALSELGVVGSAIYIVVLFGGARLVLSRRSSAGRAERISALVLIFCQQLIFQFTNPLYFYQLCLPALFMLGGLLGSKRGRNT</sequence>
<dbReference type="PANTHER" id="PTHR37422:SF13">
    <property type="entry name" value="LIPOPOLYSACCHARIDE BIOSYNTHESIS PROTEIN PA4999-RELATED"/>
    <property type="match status" value="1"/>
</dbReference>
<keyword evidence="7" id="KW-0436">Ligase</keyword>
<evidence type="ECO:0000313" key="8">
    <source>
        <dbReference type="Proteomes" id="UP001055111"/>
    </source>
</evidence>
<feature type="transmembrane region" description="Helical" evidence="5">
    <location>
        <begin position="41"/>
        <end position="58"/>
    </location>
</feature>
<proteinExistence type="predicted"/>
<feature type="domain" description="O-antigen ligase-related" evidence="6">
    <location>
        <begin position="193"/>
        <end position="335"/>
    </location>
</feature>
<dbReference type="AlphaFoldDB" id="A0AA37MVD4"/>
<feature type="transmembrane region" description="Helical" evidence="5">
    <location>
        <begin position="124"/>
        <end position="145"/>
    </location>
</feature>
<evidence type="ECO:0000256" key="5">
    <source>
        <dbReference type="SAM" id="Phobius"/>
    </source>
</evidence>
<feature type="transmembrane region" description="Helical" evidence="5">
    <location>
        <begin position="377"/>
        <end position="396"/>
    </location>
</feature>